<protein>
    <submittedName>
        <fullName evidence="1">Uncharacterized protein</fullName>
    </submittedName>
</protein>
<keyword evidence="1" id="KW-0614">Plasmid</keyword>
<proteinExistence type="predicted"/>
<dbReference type="AlphaFoldDB" id="Q9F800"/>
<accession>Q9F800</accession>
<name>Q9F800_ERWAM</name>
<organism evidence="1">
    <name type="scientific">Erwinia amylovora</name>
    <name type="common">Fire blight bacteria</name>
    <dbReference type="NCBI Taxonomy" id="552"/>
    <lineage>
        <taxon>Bacteria</taxon>
        <taxon>Pseudomonadati</taxon>
        <taxon>Pseudomonadota</taxon>
        <taxon>Gammaproteobacteria</taxon>
        <taxon>Enterobacterales</taxon>
        <taxon>Erwiniaceae</taxon>
        <taxon>Erwinia</taxon>
    </lineage>
</organism>
<dbReference type="EMBL" id="AF264949">
    <property type="protein sequence ID" value="AAG31736.1"/>
    <property type="molecule type" value="Genomic_DNA"/>
</dbReference>
<evidence type="ECO:0000313" key="1">
    <source>
        <dbReference type="EMBL" id="AAG31736.1"/>
    </source>
</evidence>
<geneLocation type="plasmid" evidence="1">
    <name>pEA29</name>
</geneLocation>
<reference evidence="1" key="1">
    <citation type="journal article" date="2000" name="Appl. Environ. Microbiol.">
        <title>Complete nucleotide sequence of ubiquitous plasmid pEA29 from Erwinia amylovora strain Ea88: gene organization and intraspecies variation.</title>
        <authorList>
            <person name="McGhee G.C."/>
            <person name="Jones A.L."/>
        </authorList>
    </citation>
    <scope>NUCLEOTIDE SEQUENCE</scope>
    <source>
        <strain evidence="1">MR1</strain>
        <plasmid evidence="1">pEA29</plasmid>
    </source>
</reference>
<sequence length="49" mass="5690">MYSILPRDVILSYTRRPRCASEKPALPFSRAFIKEQRLLLSPVNLLLSE</sequence>